<comment type="function">
    <text evidence="5">Repressor of the lactose catabolism operon. Galactose-6-phosphate is the inducer.</text>
</comment>
<evidence type="ECO:0000313" key="7">
    <source>
        <dbReference type="EMBL" id="AKM54282.1"/>
    </source>
</evidence>
<dbReference type="InterPro" id="IPR036390">
    <property type="entry name" value="WH_DNA-bd_sf"/>
</dbReference>
<feature type="domain" description="HTH deoR-type" evidence="6">
    <location>
        <begin position="6"/>
        <end position="61"/>
    </location>
</feature>
<dbReference type="InterPro" id="IPR014036">
    <property type="entry name" value="DeoR-like_C"/>
</dbReference>
<dbReference type="STRING" id="315358.SERIO_v1c07180"/>
<dbReference type="InterPro" id="IPR050313">
    <property type="entry name" value="Carb_Metab_HTH_regulators"/>
</dbReference>
<keyword evidence="3" id="KW-0805">Transcription regulation</keyword>
<reference evidence="8" key="2">
    <citation type="submission" date="2015-06" db="EMBL/GenBank/DDBJ databases">
        <title>Complete genome sequence of Spiroplasma eriocheiris TDA-040725-5 (DSM 21848).</title>
        <authorList>
            <person name="Lo W.-S."/>
            <person name="Kuo C.-H."/>
        </authorList>
    </citation>
    <scope>NUCLEOTIDE SEQUENCE [LARGE SCALE GENOMIC DNA]</scope>
    <source>
        <strain evidence="8">TDA-040725-5</strain>
    </source>
</reference>
<dbReference type="EMBL" id="CP011856">
    <property type="protein sequence ID" value="AKM54282.1"/>
    <property type="molecule type" value="Genomic_DNA"/>
</dbReference>
<evidence type="ECO:0000256" key="1">
    <source>
        <dbReference type="ARBA" id="ARBA00021390"/>
    </source>
</evidence>
<reference evidence="7 8" key="1">
    <citation type="journal article" date="2015" name="Genome Biol. Evol.">
        <title>Found and Lost: The Fates of Horizontally Acquired Genes in Arthropod-Symbiotic Spiroplasma.</title>
        <authorList>
            <person name="Lo W.S."/>
            <person name="Gasparich G.E."/>
            <person name="Kuo C.H."/>
        </authorList>
    </citation>
    <scope>NUCLEOTIDE SEQUENCE [LARGE SCALE GENOMIC DNA]</scope>
    <source>
        <strain evidence="8">TDA-040725-5</strain>
    </source>
</reference>
<evidence type="ECO:0000256" key="3">
    <source>
        <dbReference type="ARBA" id="ARBA00023015"/>
    </source>
</evidence>
<evidence type="ECO:0000259" key="6">
    <source>
        <dbReference type="SMART" id="SM00420"/>
    </source>
</evidence>
<dbReference type="Proteomes" id="UP000035661">
    <property type="component" value="Chromosome"/>
</dbReference>
<gene>
    <name evidence="7" type="primary">lacR</name>
    <name evidence="7" type="ORF">SERIO_v1c07180</name>
</gene>
<sequence length="250" mass="28221">MHRVERKNLLLSYLCKNSFHEMNHVLDFVNDYEISSTTARRDLKELEKEGIISMSYGGIHFLGLSNKACSIDLMHRNRNYDLKMIIANKANELIEPNDVLFVGSGSTCELFVSQITKPVKIVTNSLRILQLAKDNPNVQYHVLFGGKLRDKSQSFYGSFCEESLSLIQFAKVIISASNVDEEGYVYKSNEEEGRVELAALARVQTKILLVDSTKFNSVGFFKFTSLPTFTNIVTDKPEVFQTIASSAKVI</sequence>
<keyword evidence="2" id="KW-0678">Repressor</keyword>
<dbReference type="PATRIC" id="fig|743698.3.peg.719"/>
<evidence type="ECO:0000256" key="2">
    <source>
        <dbReference type="ARBA" id="ARBA00022491"/>
    </source>
</evidence>
<dbReference type="SMART" id="SM01134">
    <property type="entry name" value="DeoRC"/>
    <property type="match status" value="1"/>
</dbReference>
<proteinExistence type="predicted"/>
<dbReference type="GO" id="GO:0003700">
    <property type="term" value="F:DNA-binding transcription factor activity"/>
    <property type="evidence" value="ECO:0007669"/>
    <property type="project" value="InterPro"/>
</dbReference>
<keyword evidence="4" id="KW-0804">Transcription</keyword>
<dbReference type="Pfam" id="PF00455">
    <property type="entry name" value="DeoRC"/>
    <property type="match status" value="1"/>
</dbReference>
<organism evidence="7 8">
    <name type="scientific">Spiroplasma eriocheiris</name>
    <dbReference type="NCBI Taxonomy" id="315358"/>
    <lineage>
        <taxon>Bacteria</taxon>
        <taxon>Bacillati</taxon>
        <taxon>Mycoplasmatota</taxon>
        <taxon>Mollicutes</taxon>
        <taxon>Entomoplasmatales</taxon>
        <taxon>Spiroplasmataceae</taxon>
        <taxon>Spiroplasma</taxon>
    </lineage>
</organism>
<dbReference type="GO" id="GO:0016740">
    <property type="term" value="F:transferase activity"/>
    <property type="evidence" value="ECO:0007669"/>
    <property type="project" value="UniProtKB-KW"/>
</dbReference>
<dbReference type="Gene3D" id="3.40.50.1360">
    <property type="match status" value="1"/>
</dbReference>
<dbReference type="KEGG" id="seri:SERIO_v1c07180"/>
<evidence type="ECO:0000256" key="5">
    <source>
        <dbReference type="ARBA" id="ARBA00024937"/>
    </source>
</evidence>
<dbReference type="RefSeq" id="WP_047791504.1">
    <property type="nucleotide sequence ID" value="NZ_CP011856.1"/>
</dbReference>
<dbReference type="InterPro" id="IPR037171">
    <property type="entry name" value="NagB/RpiA_transferase-like"/>
</dbReference>
<dbReference type="SUPFAM" id="SSF46785">
    <property type="entry name" value="Winged helix' DNA-binding domain"/>
    <property type="match status" value="1"/>
</dbReference>
<accession>A0A0H3XMP6</accession>
<keyword evidence="7" id="KW-0808">Transferase</keyword>
<evidence type="ECO:0000256" key="4">
    <source>
        <dbReference type="ARBA" id="ARBA00023163"/>
    </source>
</evidence>
<dbReference type="Pfam" id="PF08220">
    <property type="entry name" value="HTH_DeoR"/>
    <property type="match status" value="1"/>
</dbReference>
<dbReference type="SMART" id="SM00420">
    <property type="entry name" value="HTH_DEOR"/>
    <property type="match status" value="1"/>
</dbReference>
<dbReference type="PANTHER" id="PTHR30363">
    <property type="entry name" value="HTH-TYPE TRANSCRIPTIONAL REGULATOR SRLR-RELATED"/>
    <property type="match status" value="1"/>
</dbReference>
<dbReference type="AlphaFoldDB" id="A0A0H3XMP6"/>
<dbReference type="InterPro" id="IPR001034">
    <property type="entry name" value="DeoR_HTH"/>
</dbReference>
<dbReference type="PANTHER" id="PTHR30363:SF4">
    <property type="entry name" value="GLYCEROL-3-PHOSPHATE REGULON REPRESSOR"/>
    <property type="match status" value="1"/>
</dbReference>
<keyword evidence="8" id="KW-1185">Reference proteome</keyword>
<name>A0A0H3XMP6_9MOLU</name>
<dbReference type="PRINTS" id="PR00037">
    <property type="entry name" value="HTHLACR"/>
</dbReference>
<protein>
    <recommendedName>
        <fullName evidence="1">Lactose phosphotransferase system repressor</fullName>
    </recommendedName>
</protein>
<evidence type="ECO:0000313" key="8">
    <source>
        <dbReference type="Proteomes" id="UP000035661"/>
    </source>
</evidence>
<dbReference type="SUPFAM" id="SSF100950">
    <property type="entry name" value="NagB/RpiA/CoA transferase-like"/>
    <property type="match status" value="1"/>
</dbReference>